<name>A0ABW5I9Z2_9PSEU</name>
<comment type="caution">
    <text evidence="1">The sequence shown here is derived from an EMBL/GenBank/DDBJ whole genome shotgun (WGS) entry which is preliminary data.</text>
</comment>
<protein>
    <submittedName>
        <fullName evidence="1">Uncharacterized protein</fullName>
    </submittedName>
</protein>
<evidence type="ECO:0000313" key="2">
    <source>
        <dbReference type="Proteomes" id="UP001597542"/>
    </source>
</evidence>
<evidence type="ECO:0000313" key="1">
    <source>
        <dbReference type="EMBL" id="MFD2485392.1"/>
    </source>
</evidence>
<dbReference type="RefSeq" id="WP_344278695.1">
    <property type="nucleotide sequence ID" value="NZ_BAAAHV010000015.1"/>
</dbReference>
<proteinExistence type="predicted"/>
<dbReference type="Proteomes" id="UP001597542">
    <property type="component" value="Unassembled WGS sequence"/>
</dbReference>
<keyword evidence="2" id="KW-1185">Reference proteome</keyword>
<reference evidence="2" key="1">
    <citation type="journal article" date="2019" name="Int. J. Syst. Evol. Microbiol.">
        <title>The Global Catalogue of Microorganisms (GCM) 10K type strain sequencing project: providing services to taxonomists for standard genome sequencing and annotation.</title>
        <authorList>
            <consortium name="The Broad Institute Genomics Platform"/>
            <consortium name="The Broad Institute Genome Sequencing Center for Infectious Disease"/>
            <person name="Wu L."/>
            <person name="Ma J."/>
        </authorList>
    </citation>
    <scope>NUCLEOTIDE SEQUENCE [LARGE SCALE GENOMIC DNA]</scope>
    <source>
        <strain evidence="2">CGMCC 4.7638</strain>
    </source>
</reference>
<dbReference type="EMBL" id="JBHUKQ010000016">
    <property type="protein sequence ID" value="MFD2485392.1"/>
    <property type="molecule type" value="Genomic_DNA"/>
</dbReference>
<gene>
    <name evidence="1" type="ORF">ACFSUT_34330</name>
</gene>
<organism evidence="1 2">
    <name type="scientific">Amycolatopsis albidoflavus</name>
    <dbReference type="NCBI Taxonomy" id="102226"/>
    <lineage>
        <taxon>Bacteria</taxon>
        <taxon>Bacillati</taxon>
        <taxon>Actinomycetota</taxon>
        <taxon>Actinomycetes</taxon>
        <taxon>Pseudonocardiales</taxon>
        <taxon>Pseudonocardiaceae</taxon>
        <taxon>Amycolatopsis</taxon>
    </lineage>
</organism>
<sequence length="347" mass="37947">MANLPASAFAGLVAPIDEYERTFQRSPGALGQRQCDAMLLAATAVLPLASVVARWIGRYGIELGNSAGVSVRRLLMKCLRIRDREWLVELVLRLARLNRISADQLWLVSALSHEVGMLLPATDSVVVAWARGGVPESGAAWDPILLRTFSTAGAGRYFVRQSGKGLADAVMEAIAAGRFSRDDVIDRCATALGRRFRAGDIRGYLAMYTQLDLTPREVADRPAAFVQLLDGGYERVAALAQSELIRAEEAGLLGTDWVLDATRAVFRRGDRRMTHVQFTWLESMLVRSPGAADAVVQAVQPLSEHHDEDISKAAEALAMRHDYLRQGILAAVGKTDDEKDQSVDHQV</sequence>
<accession>A0ABW5I9Z2</accession>